<sequence length="619" mass="68380">MLVLALSRSQQPLAHKPSRSRRSHLQVRPRPYTSDSTSRRARSSLRSLFARQGRLHLTGKLLPTGPATIYRFRAGLPLTDYIKLADGAEVEFDGAMEIANASAHVLAGMRIADEAAWARHPQQVTGLGLTLSAMTPFTVVLVEIDVNWVVAACWGASARHLLDDVLLDESFGLKFGIRRLDPMKLRTLNSSSLDTTSRSKQTSFPLGHPLSGFGLEPAGELVTRLAGSASLEGLTYHTATDGKAWQIRCGNSLHIQLGRSPEDFVADLRAISAIVDSSDADSPLRFLNEVRPVSSNHPLKAELDARLAVALGGDERFGPIGICWPTAVHGVVEEADFFITTSIWDFGSLMLTADFDIDEITTRFARIPEGARLVELQAVRLVPCEDDQGQVELARPISMLKWIAFETSIGDKTFCLQQGRWYELSKDSIDRVNEQLAELIANKSSLLFPVWERQKGKDDEHRYCEDELAKQPGFLCLDQDFAKTPMHPKLELADGIGPGDELIHIKWPSRAAELGHLFNQAQASAWSQRLEPEALQQLREKVKALDSTRTLTDRPRTVVLALGGRPWEVKKIFPLTRVSLLRLNQELTYLGIKLEFADIPSVAKPKNTTVAGPSNGQAA</sequence>
<evidence type="ECO:0008006" key="4">
    <source>
        <dbReference type="Google" id="ProtNLM"/>
    </source>
</evidence>
<dbReference type="Proteomes" id="UP001515943">
    <property type="component" value="Unassembled WGS sequence"/>
</dbReference>
<evidence type="ECO:0000313" key="2">
    <source>
        <dbReference type="EMBL" id="NKE55363.1"/>
    </source>
</evidence>
<gene>
    <name evidence="2" type="ORF">FXN61_00380</name>
</gene>
<dbReference type="InterPro" id="IPR026487">
    <property type="entry name" value="CHP04141"/>
</dbReference>
<dbReference type="EMBL" id="VSRL01000001">
    <property type="protein sequence ID" value="NKE55363.1"/>
    <property type="molecule type" value="Genomic_DNA"/>
</dbReference>
<proteinExistence type="predicted"/>
<dbReference type="Pfam" id="PF19614">
    <property type="entry name" value="DUF6119"/>
    <property type="match status" value="1"/>
</dbReference>
<evidence type="ECO:0000256" key="1">
    <source>
        <dbReference type="SAM" id="MobiDB-lite"/>
    </source>
</evidence>
<reference evidence="2 3" key="1">
    <citation type="submission" date="2019-08" db="EMBL/GenBank/DDBJ databases">
        <title>Lentzea from Indian Himalayas.</title>
        <authorList>
            <person name="Mandal S."/>
            <person name="Mallick Gupta A."/>
            <person name="Maiti P.K."/>
            <person name="Sarkar J."/>
            <person name="Mandal S."/>
        </authorList>
    </citation>
    <scope>NUCLEOTIDE SEQUENCE [LARGE SCALE GENOMIC DNA]</scope>
    <source>
        <strain evidence="2 3">PSKA42</strain>
    </source>
</reference>
<name>A0ABX1F9F3_9PSEU</name>
<protein>
    <recommendedName>
        <fullName evidence="4">Sporadically distributed protein, TIGR04141 family</fullName>
    </recommendedName>
</protein>
<accession>A0ABX1F9F3</accession>
<dbReference type="NCBIfam" id="TIGR04141">
    <property type="entry name" value="TIGR04141 family sporadically distributed protein"/>
    <property type="match status" value="1"/>
</dbReference>
<evidence type="ECO:0000313" key="3">
    <source>
        <dbReference type="Proteomes" id="UP001515943"/>
    </source>
</evidence>
<keyword evidence="3" id="KW-1185">Reference proteome</keyword>
<comment type="caution">
    <text evidence="2">The sequence shown here is derived from an EMBL/GenBank/DDBJ whole genome shotgun (WGS) entry which is preliminary data.</text>
</comment>
<feature type="compositionally biased region" description="Basic residues" evidence="1">
    <location>
        <begin position="16"/>
        <end position="27"/>
    </location>
</feature>
<organism evidence="2 3">
    <name type="scientific">Lentzea indica</name>
    <dbReference type="NCBI Taxonomy" id="2604800"/>
    <lineage>
        <taxon>Bacteria</taxon>
        <taxon>Bacillati</taxon>
        <taxon>Actinomycetota</taxon>
        <taxon>Actinomycetes</taxon>
        <taxon>Pseudonocardiales</taxon>
        <taxon>Pseudonocardiaceae</taxon>
        <taxon>Lentzea</taxon>
    </lineage>
</organism>
<feature type="region of interest" description="Disordered" evidence="1">
    <location>
        <begin position="1"/>
        <end position="43"/>
    </location>
</feature>